<evidence type="ECO:0000256" key="5">
    <source>
        <dbReference type="ARBA" id="ARBA00022643"/>
    </source>
</evidence>
<feature type="active site" description="Proton donor" evidence="13">
    <location>
        <position position="101"/>
    </location>
</feature>
<evidence type="ECO:0000256" key="4">
    <source>
        <dbReference type="ARBA" id="ARBA00022630"/>
    </source>
</evidence>
<keyword evidence="8" id="KW-0694">RNA-binding</keyword>
<comment type="catalytic activity">
    <reaction evidence="10">
        <text>a 5,6-dihydrouridine in tRNA + NADP(+) = a uridine in tRNA + NADPH + H(+)</text>
        <dbReference type="Rhea" id="RHEA:23624"/>
        <dbReference type="Rhea" id="RHEA-COMP:13339"/>
        <dbReference type="Rhea" id="RHEA-COMP:13887"/>
        <dbReference type="ChEBI" id="CHEBI:15378"/>
        <dbReference type="ChEBI" id="CHEBI:57783"/>
        <dbReference type="ChEBI" id="CHEBI:58349"/>
        <dbReference type="ChEBI" id="CHEBI:65315"/>
        <dbReference type="ChEBI" id="CHEBI:74443"/>
    </reaction>
</comment>
<dbReference type="RefSeq" id="WP_027890793.1">
    <property type="nucleotide sequence ID" value="NZ_CALXYH010000020.1"/>
</dbReference>
<reference evidence="16 17" key="1">
    <citation type="submission" date="2017-06" db="EMBL/GenBank/DDBJ databases">
        <authorList>
            <consortium name="Pathogen Informatics"/>
        </authorList>
    </citation>
    <scope>NUCLEOTIDE SEQUENCE [LARGE SCALE GENOMIC DNA]</scope>
    <source>
        <strain evidence="16 17">NCTC10570</strain>
    </source>
</reference>
<dbReference type="GO" id="GO:0017150">
    <property type="term" value="F:tRNA dihydrouridine synthase activity"/>
    <property type="evidence" value="ECO:0007669"/>
    <property type="project" value="InterPro"/>
</dbReference>
<dbReference type="InterPro" id="IPR035587">
    <property type="entry name" value="DUS-like_FMN-bd"/>
</dbReference>
<dbReference type="InterPro" id="IPR001269">
    <property type="entry name" value="DUS_fam"/>
</dbReference>
<feature type="binding site" evidence="14">
    <location>
        <position position="70"/>
    </location>
    <ligand>
        <name>FMN</name>
        <dbReference type="ChEBI" id="CHEBI:58210"/>
    </ligand>
</feature>
<dbReference type="PIRSF" id="PIRSF006621">
    <property type="entry name" value="Dus"/>
    <property type="match status" value="1"/>
</dbReference>
<gene>
    <name evidence="16" type="primary">dus</name>
    <name evidence="16" type="ORF">SAMEA4364220_00948</name>
</gene>
<keyword evidence="7" id="KW-0521">NADP</keyword>
<dbReference type="AlphaFoldDB" id="A0A239TL61"/>
<evidence type="ECO:0000259" key="15">
    <source>
        <dbReference type="Pfam" id="PF01207"/>
    </source>
</evidence>
<dbReference type="Proteomes" id="UP000215383">
    <property type="component" value="Chromosome 1"/>
</dbReference>
<dbReference type="Gene3D" id="1.10.1200.80">
    <property type="entry name" value="Putative flavin oxidoreducatase, domain 2"/>
    <property type="match status" value="1"/>
</dbReference>
<dbReference type="PANTHER" id="PTHR45846:SF1">
    <property type="entry name" value="TRNA-DIHYDROURIDINE(47) SYNTHASE [NAD(P)(+)]-LIKE"/>
    <property type="match status" value="1"/>
</dbReference>
<comment type="function">
    <text evidence="2 12">Catalyzes the synthesis of 5,6-dihydrouridine (D), a modified base found in the D-loop of most tRNAs, via the reduction of the C5-C6 double bond in target uridines.</text>
</comment>
<dbReference type="InterPro" id="IPR018517">
    <property type="entry name" value="tRNA_hU_synthase_CS"/>
</dbReference>
<dbReference type="Pfam" id="PF01207">
    <property type="entry name" value="Dus"/>
    <property type="match status" value="1"/>
</dbReference>
<feature type="binding site" evidence="14">
    <location>
        <position position="171"/>
    </location>
    <ligand>
        <name>FMN</name>
        <dbReference type="ChEBI" id="CHEBI:58210"/>
    </ligand>
</feature>
<evidence type="ECO:0000256" key="10">
    <source>
        <dbReference type="ARBA" id="ARBA00048205"/>
    </source>
</evidence>
<dbReference type="InterPro" id="IPR004652">
    <property type="entry name" value="DusB-like"/>
</dbReference>
<evidence type="ECO:0000313" key="17">
    <source>
        <dbReference type="Proteomes" id="UP000215383"/>
    </source>
</evidence>
<dbReference type="InterPro" id="IPR024036">
    <property type="entry name" value="tRNA-dHydroUridine_Synthase_C"/>
</dbReference>
<dbReference type="SUPFAM" id="SSF51395">
    <property type="entry name" value="FMN-linked oxidoreductases"/>
    <property type="match status" value="1"/>
</dbReference>
<evidence type="ECO:0000313" key="16">
    <source>
        <dbReference type="EMBL" id="SNU98547.1"/>
    </source>
</evidence>
<evidence type="ECO:0000256" key="8">
    <source>
        <dbReference type="ARBA" id="ARBA00022884"/>
    </source>
</evidence>
<accession>A0A239TL61</accession>
<evidence type="ECO:0000256" key="6">
    <source>
        <dbReference type="ARBA" id="ARBA00022694"/>
    </source>
</evidence>
<dbReference type="Gene3D" id="3.20.20.70">
    <property type="entry name" value="Aldolase class I"/>
    <property type="match status" value="1"/>
</dbReference>
<dbReference type="InterPro" id="IPR013785">
    <property type="entry name" value="Aldolase_TIM"/>
</dbReference>
<feature type="domain" description="DUS-like FMN-binding" evidence="15">
    <location>
        <begin position="14"/>
        <end position="313"/>
    </location>
</feature>
<dbReference type="GO" id="GO:0000049">
    <property type="term" value="F:tRNA binding"/>
    <property type="evidence" value="ECO:0007669"/>
    <property type="project" value="UniProtKB-KW"/>
</dbReference>
<evidence type="ECO:0000256" key="2">
    <source>
        <dbReference type="ARBA" id="ARBA00002790"/>
    </source>
</evidence>
<keyword evidence="9 12" id="KW-0560">Oxidoreductase</keyword>
<dbReference type="EMBL" id="LT906446">
    <property type="protein sequence ID" value="SNU98547.1"/>
    <property type="molecule type" value="Genomic_DNA"/>
</dbReference>
<dbReference type="CDD" id="cd02801">
    <property type="entry name" value="DUS_like_FMN"/>
    <property type="match status" value="1"/>
</dbReference>
<dbReference type="eggNOG" id="COG0042">
    <property type="taxonomic scope" value="Bacteria"/>
</dbReference>
<keyword evidence="14" id="KW-0547">Nucleotide-binding</keyword>
<evidence type="ECO:0000256" key="13">
    <source>
        <dbReference type="PIRSR" id="PIRSR006621-1"/>
    </source>
</evidence>
<comment type="cofactor">
    <cofactor evidence="1 12 14">
        <name>FMN</name>
        <dbReference type="ChEBI" id="CHEBI:58210"/>
    </cofactor>
</comment>
<keyword evidence="4 12" id="KW-0285">Flavoprotein</keyword>
<dbReference type="PROSITE" id="PS01136">
    <property type="entry name" value="UPF0034"/>
    <property type="match status" value="1"/>
</dbReference>
<evidence type="ECO:0000256" key="9">
    <source>
        <dbReference type="ARBA" id="ARBA00023002"/>
    </source>
</evidence>
<evidence type="ECO:0000256" key="3">
    <source>
        <dbReference type="ARBA" id="ARBA00022555"/>
    </source>
</evidence>
<feature type="binding site" evidence="14">
    <location>
        <begin position="16"/>
        <end position="18"/>
    </location>
    <ligand>
        <name>FMN</name>
        <dbReference type="ChEBI" id="CHEBI:58210"/>
    </ligand>
</feature>
<comment type="catalytic activity">
    <reaction evidence="11">
        <text>a 5,6-dihydrouridine in tRNA + NAD(+) = a uridine in tRNA + NADH + H(+)</text>
        <dbReference type="Rhea" id="RHEA:54452"/>
        <dbReference type="Rhea" id="RHEA-COMP:13339"/>
        <dbReference type="Rhea" id="RHEA-COMP:13887"/>
        <dbReference type="ChEBI" id="CHEBI:15378"/>
        <dbReference type="ChEBI" id="CHEBI:57540"/>
        <dbReference type="ChEBI" id="CHEBI:57945"/>
        <dbReference type="ChEBI" id="CHEBI:65315"/>
        <dbReference type="ChEBI" id="CHEBI:74443"/>
    </reaction>
</comment>
<keyword evidence="6 12" id="KW-0819">tRNA processing</keyword>
<organism evidence="16 17">
    <name type="scientific">Megamonas hypermegale</name>
    <dbReference type="NCBI Taxonomy" id="158847"/>
    <lineage>
        <taxon>Bacteria</taxon>
        <taxon>Bacillati</taxon>
        <taxon>Bacillota</taxon>
        <taxon>Negativicutes</taxon>
        <taxon>Selenomonadales</taxon>
        <taxon>Selenomonadaceae</taxon>
        <taxon>Megamonas</taxon>
    </lineage>
</organism>
<keyword evidence="5 12" id="KW-0288">FMN</keyword>
<evidence type="ECO:0000256" key="12">
    <source>
        <dbReference type="PIRNR" id="PIRNR006621"/>
    </source>
</evidence>
<feature type="binding site" evidence="14">
    <location>
        <begin position="226"/>
        <end position="227"/>
    </location>
    <ligand>
        <name>FMN</name>
        <dbReference type="ChEBI" id="CHEBI:58210"/>
    </ligand>
</feature>
<keyword evidence="3" id="KW-0820">tRNA-binding</keyword>
<dbReference type="EC" id="1.3.1.-" evidence="12"/>
<name>A0A239TL61_9FIRM</name>
<evidence type="ECO:0000256" key="1">
    <source>
        <dbReference type="ARBA" id="ARBA00001917"/>
    </source>
</evidence>
<feature type="binding site" evidence="14">
    <location>
        <position position="141"/>
    </location>
    <ligand>
        <name>FMN</name>
        <dbReference type="ChEBI" id="CHEBI:58210"/>
    </ligand>
</feature>
<dbReference type="PANTHER" id="PTHR45846">
    <property type="entry name" value="TRNA-DIHYDROURIDINE(47) SYNTHASE [NAD(P)(+)]-LIKE"/>
    <property type="match status" value="1"/>
</dbReference>
<evidence type="ECO:0000256" key="11">
    <source>
        <dbReference type="ARBA" id="ARBA00048802"/>
    </source>
</evidence>
<proteinExistence type="inferred from homology"/>
<sequence length="318" mass="35945">MKIGNLEIITPVFLAPMAGVTDTAYCILARRMGCGLVYSEMVSDQGINFRNERTLEMLKTVPEERPMAIQLFSSSPERMYKAAEYVASLNCCDIIDINMGCPAPKIVRNNEGSALMKNPSLAYEIMCAAREAVKNMPVTVKMRKGWDSEHCNVVEMAQLAQKAGLDAVAVHGRTREEFYRGHADWDIIKEVKNAVDIPVIGNGDVRTCQDLKNIFARTGCDAVMIGRGAQGNPWIFRRFKEFLFTGVDPGEPTMDERRGVILEHLDMLLKWKGDYIGPREMRKHATWYTHGLPNSAKLRQKFNMAETRQDFIEILKTM</sequence>
<comment type="similarity">
    <text evidence="12">Belongs to the dus family.</text>
</comment>
<dbReference type="NCBIfam" id="TIGR00737">
    <property type="entry name" value="nifR3_yhdG"/>
    <property type="match status" value="1"/>
</dbReference>
<protein>
    <recommendedName>
        <fullName evidence="12">tRNA-dihydrouridine synthase</fullName>
        <ecNumber evidence="12">1.3.1.-</ecNumber>
    </recommendedName>
</protein>
<evidence type="ECO:0000256" key="14">
    <source>
        <dbReference type="PIRSR" id="PIRSR006621-2"/>
    </source>
</evidence>
<dbReference type="GeneID" id="78506966"/>
<dbReference type="GO" id="GO:0050660">
    <property type="term" value="F:flavin adenine dinucleotide binding"/>
    <property type="evidence" value="ECO:0007669"/>
    <property type="project" value="InterPro"/>
</dbReference>
<evidence type="ECO:0000256" key="7">
    <source>
        <dbReference type="ARBA" id="ARBA00022857"/>
    </source>
</evidence>
<keyword evidence="17" id="KW-1185">Reference proteome</keyword>